<feature type="transmembrane region" description="Helical" evidence="5">
    <location>
        <begin position="456"/>
        <end position="479"/>
    </location>
</feature>
<keyword evidence="4 5" id="KW-0472">Membrane</keyword>
<reference evidence="8" key="1">
    <citation type="journal article" date="2019" name="Int. J. Syst. Evol. Microbiol.">
        <title>The Global Catalogue of Microorganisms (GCM) 10K type strain sequencing project: providing services to taxonomists for standard genome sequencing and annotation.</title>
        <authorList>
            <consortium name="The Broad Institute Genomics Platform"/>
            <consortium name="The Broad Institute Genome Sequencing Center for Infectious Disease"/>
            <person name="Wu L."/>
            <person name="Ma J."/>
        </authorList>
    </citation>
    <scope>NUCLEOTIDE SEQUENCE [LARGE SCALE GENOMIC DNA]</scope>
    <source>
        <strain evidence="8">NBRC 106348</strain>
    </source>
</reference>
<dbReference type="PROSITE" id="PS50850">
    <property type="entry name" value="MFS"/>
    <property type="match status" value="1"/>
</dbReference>
<dbReference type="InterPro" id="IPR011701">
    <property type="entry name" value="MFS"/>
</dbReference>
<feature type="transmembrane region" description="Helical" evidence="5">
    <location>
        <begin position="64"/>
        <end position="84"/>
    </location>
</feature>
<feature type="transmembrane region" description="Helical" evidence="5">
    <location>
        <begin position="224"/>
        <end position="242"/>
    </location>
</feature>
<dbReference type="PANTHER" id="PTHR42718">
    <property type="entry name" value="MAJOR FACILITATOR SUPERFAMILY MULTIDRUG TRANSPORTER MFSC"/>
    <property type="match status" value="1"/>
</dbReference>
<dbReference type="PANTHER" id="PTHR42718:SF39">
    <property type="entry name" value="ACTINORHODIN TRANSPORTER-RELATED"/>
    <property type="match status" value="1"/>
</dbReference>
<evidence type="ECO:0000256" key="5">
    <source>
        <dbReference type="SAM" id="Phobius"/>
    </source>
</evidence>
<feature type="transmembrane region" description="Helical" evidence="5">
    <location>
        <begin position="322"/>
        <end position="345"/>
    </location>
</feature>
<evidence type="ECO:0000256" key="4">
    <source>
        <dbReference type="ARBA" id="ARBA00023136"/>
    </source>
</evidence>
<keyword evidence="8" id="KW-1185">Reference proteome</keyword>
<dbReference type="Gene3D" id="1.20.1250.20">
    <property type="entry name" value="MFS general substrate transporter like domains"/>
    <property type="match status" value="1"/>
</dbReference>
<feature type="transmembrane region" description="Helical" evidence="5">
    <location>
        <begin position="184"/>
        <end position="204"/>
    </location>
</feature>
<accession>A0ABQ6I122</accession>
<sequence>MAPADLARGLVSAPTRPVGRGGNDRGATLALVCCLGAGFATLLDQSVVTFAVPSLAADLGADPAQLQWLLASYSLAFGLGLVPGGRLGDAYGRRGLLVLGLALFLAGAVAGASASGVWWVVAGRVVQGLGAGLISAQVLGIVQDRFHDPARVLALAAYTVAGAAAALVGPVTAGIVVATLPPGAAWRVVLLLGAPFVAATLALAWRHVPRGVGAVGGRRADLDVVGVVVLGAVAVLVTLPVVGTGAGAARTTAVLGAVVVLAVGLVAWERRYARRGKVPLFAPTLVRQPGFVAGNVVALAWFGASVAHGTVLTLYLVQGYGLPALGAAALVLPSAVGRMGASAVASRVVGRLGSRTVPLGLGVQALGLVVVAVVAVVVPRGAGFLVAVALVEALLGVAGGIVEPPLRAVTLDFAPPGFHGVAASFLQLTQRLSATFCVALATGLLLRDGVPSRSSFAAAVLACTALSVAALVVASLPALHRARSVEPAVAEPAVAEPAVAEPTEPAVGAAR</sequence>
<organism evidence="7 8">
    <name type="scientific">Luteimicrobium album</name>
    <dbReference type="NCBI Taxonomy" id="1054550"/>
    <lineage>
        <taxon>Bacteria</taxon>
        <taxon>Bacillati</taxon>
        <taxon>Actinomycetota</taxon>
        <taxon>Actinomycetes</taxon>
        <taxon>Micrococcales</taxon>
        <taxon>Luteimicrobium</taxon>
    </lineage>
</organism>
<feature type="transmembrane region" description="Helical" evidence="5">
    <location>
        <begin position="29"/>
        <end position="52"/>
    </location>
</feature>
<evidence type="ECO:0000259" key="6">
    <source>
        <dbReference type="PROSITE" id="PS50850"/>
    </source>
</evidence>
<feature type="transmembrane region" description="Helical" evidence="5">
    <location>
        <begin position="248"/>
        <end position="268"/>
    </location>
</feature>
<dbReference type="InterPro" id="IPR020846">
    <property type="entry name" value="MFS_dom"/>
</dbReference>
<feature type="domain" description="Major facilitator superfamily (MFS) profile" evidence="6">
    <location>
        <begin position="30"/>
        <end position="482"/>
    </location>
</feature>
<keyword evidence="3 5" id="KW-1133">Transmembrane helix</keyword>
<dbReference type="EMBL" id="BSUK01000001">
    <property type="protein sequence ID" value="GMA24461.1"/>
    <property type="molecule type" value="Genomic_DNA"/>
</dbReference>
<dbReference type="SUPFAM" id="SSF103473">
    <property type="entry name" value="MFS general substrate transporter"/>
    <property type="match status" value="1"/>
</dbReference>
<feature type="transmembrane region" description="Helical" evidence="5">
    <location>
        <begin position="289"/>
        <end position="316"/>
    </location>
</feature>
<comment type="subcellular location">
    <subcellularLocation>
        <location evidence="1">Cell membrane</location>
        <topology evidence="1">Multi-pass membrane protein</topology>
    </subcellularLocation>
</comment>
<feature type="transmembrane region" description="Helical" evidence="5">
    <location>
        <begin position="154"/>
        <end position="178"/>
    </location>
</feature>
<protein>
    <submittedName>
        <fullName evidence="7">MFS transporter</fullName>
    </submittedName>
</protein>
<dbReference type="Pfam" id="PF07690">
    <property type="entry name" value="MFS_1"/>
    <property type="match status" value="1"/>
</dbReference>
<evidence type="ECO:0000256" key="1">
    <source>
        <dbReference type="ARBA" id="ARBA00004651"/>
    </source>
</evidence>
<evidence type="ECO:0000256" key="3">
    <source>
        <dbReference type="ARBA" id="ARBA00022989"/>
    </source>
</evidence>
<proteinExistence type="predicted"/>
<evidence type="ECO:0000256" key="2">
    <source>
        <dbReference type="ARBA" id="ARBA00022692"/>
    </source>
</evidence>
<feature type="transmembrane region" description="Helical" evidence="5">
    <location>
        <begin position="96"/>
        <end position="119"/>
    </location>
</feature>
<evidence type="ECO:0000313" key="7">
    <source>
        <dbReference type="EMBL" id="GMA24461.1"/>
    </source>
</evidence>
<keyword evidence="2 5" id="KW-0812">Transmembrane</keyword>
<dbReference type="Proteomes" id="UP001157091">
    <property type="component" value="Unassembled WGS sequence"/>
</dbReference>
<feature type="transmembrane region" description="Helical" evidence="5">
    <location>
        <begin position="125"/>
        <end position="142"/>
    </location>
</feature>
<dbReference type="InterPro" id="IPR036259">
    <property type="entry name" value="MFS_trans_sf"/>
</dbReference>
<comment type="caution">
    <text evidence="7">The sequence shown here is derived from an EMBL/GenBank/DDBJ whole genome shotgun (WGS) entry which is preliminary data.</text>
</comment>
<evidence type="ECO:0000313" key="8">
    <source>
        <dbReference type="Proteomes" id="UP001157091"/>
    </source>
</evidence>
<name>A0ABQ6I122_9MICO</name>
<feature type="transmembrane region" description="Helical" evidence="5">
    <location>
        <begin position="357"/>
        <end position="378"/>
    </location>
</feature>
<gene>
    <name evidence="7" type="ORF">GCM10025864_22200</name>
</gene>